<dbReference type="Gene3D" id="1.25.40.10">
    <property type="entry name" value="Tetratricopeptide repeat domain"/>
    <property type="match status" value="1"/>
</dbReference>
<evidence type="ECO:0000313" key="3">
    <source>
        <dbReference type="Proteomes" id="UP000266841"/>
    </source>
</evidence>
<reference evidence="2 3" key="1">
    <citation type="journal article" date="2012" name="Genome Biol.">
        <title>Genome and low-iron response of an oceanic diatom adapted to chronic iron limitation.</title>
        <authorList>
            <person name="Lommer M."/>
            <person name="Specht M."/>
            <person name="Roy A.S."/>
            <person name="Kraemer L."/>
            <person name="Andreson R."/>
            <person name="Gutowska M.A."/>
            <person name="Wolf J."/>
            <person name="Bergner S.V."/>
            <person name="Schilhabel M.B."/>
            <person name="Klostermeier U.C."/>
            <person name="Beiko R.G."/>
            <person name="Rosenstiel P."/>
            <person name="Hippler M."/>
            <person name="Laroche J."/>
        </authorList>
    </citation>
    <scope>NUCLEOTIDE SEQUENCE [LARGE SCALE GENOMIC DNA]</scope>
    <source>
        <strain evidence="2 3">CCMP1005</strain>
    </source>
</reference>
<dbReference type="InterPro" id="IPR006597">
    <property type="entry name" value="Sel1-like"/>
</dbReference>
<sequence length="547" mass="59699">MVYGIKGFKKQVQTGLEWLNKAAAQNLPNALYELSKIYRGGIAPELEKSQEKANELLLKASNLGFARANSDLATYCLCGTDGFETDQDEAYFRASVAFALDSTTAQAAEVLGALHSDKAVPESSLYLECYYTNLAANQNGEGLFHGLACRLYSQALNNLSIHLHGDQWQIQGSNEQSAAFFWLRKSRDLGNEEGSRQLKKWELRRAKYLVGGLLKEGARKLSKFVTWAKNLLIQHVIDNNYSAAEEEGKLRAMFIQLLEGGGGWREIESPGIAVRGQGIRHVRRNFPTARAKPFFRGVQSAGEGLGGGQPGSLWGRCERGPHRQRGLGRPRLTVSAEEARRLAANHLILSGRRCCAGPVPSPDWRHHPLAQITAAVRSSKRLLDEASPLSEKRTLGAASVILSTSGGFTTVTTVASSIESDLSAGRWDPSAARRCRPSPSLHDARGAKCGTASRLEAVNDRATAGAQGVSEWHLHGAPRRIRGPFPTVVRHDSTIVLLRHPPLSRHPCARPPSSLRLRLRQISGVAGYMSTVSLLALRSRPLSQGGR</sequence>
<protein>
    <submittedName>
        <fullName evidence="2">Uncharacterized protein</fullName>
    </submittedName>
</protein>
<dbReference type="Proteomes" id="UP000266841">
    <property type="component" value="Unassembled WGS sequence"/>
</dbReference>
<evidence type="ECO:0000313" key="2">
    <source>
        <dbReference type="EMBL" id="EJK55101.1"/>
    </source>
</evidence>
<accession>K0S264</accession>
<dbReference type="SUPFAM" id="SSF81901">
    <property type="entry name" value="HCP-like"/>
    <property type="match status" value="1"/>
</dbReference>
<dbReference type="Pfam" id="PF08238">
    <property type="entry name" value="Sel1"/>
    <property type="match status" value="3"/>
</dbReference>
<gene>
    <name evidence="2" type="ORF">THAOC_25198</name>
</gene>
<evidence type="ECO:0000256" key="1">
    <source>
        <dbReference type="SAM" id="MobiDB-lite"/>
    </source>
</evidence>
<dbReference type="EMBL" id="AGNL01034718">
    <property type="protein sequence ID" value="EJK55101.1"/>
    <property type="molecule type" value="Genomic_DNA"/>
</dbReference>
<dbReference type="InterPro" id="IPR011990">
    <property type="entry name" value="TPR-like_helical_dom_sf"/>
</dbReference>
<feature type="non-terminal residue" evidence="2">
    <location>
        <position position="547"/>
    </location>
</feature>
<feature type="region of interest" description="Disordered" evidence="1">
    <location>
        <begin position="428"/>
        <end position="447"/>
    </location>
</feature>
<organism evidence="2 3">
    <name type="scientific">Thalassiosira oceanica</name>
    <name type="common">Marine diatom</name>
    <dbReference type="NCBI Taxonomy" id="159749"/>
    <lineage>
        <taxon>Eukaryota</taxon>
        <taxon>Sar</taxon>
        <taxon>Stramenopiles</taxon>
        <taxon>Ochrophyta</taxon>
        <taxon>Bacillariophyta</taxon>
        <taxon>Coscinodiscophyceae</taxon>
        <taxon>Thalassiosirophycidae</taxon>
        <taxon>Thalassiosirales</taxon>
        <taxon>Thalassiosiraceae</taxon>
        <taxon>Thalassiosira</taxon>
    </lineage>
</organism>
<proteinExistence type="predicted"/>
<dbReference type="AlphaFoldDB" id="K0S264"/>
<comment type="caution">
    <text evidence="2">The sequence shown here is derived from an EMBL/GenBank/DDBJ whole genome shotgun (WGS) entry which is preliminary data.</text>
</comment>
<keyword evidence="3" id="KW-1185">Reference proteome</keyword>
<name>K0S264_THAOC</name>